<dbReference type="EMBL" id="CM000781">
    <property type="protein sequence ID" value="AQK76383.1"/>
    <property type="molecule type" value="Genomic_DNA"/>
</dbReference>
<protein>
    <submittedName>
        <fullName evidence="1">Prolyl 4-hydroxylase 8</fullName>
    </submittedName>
</protein>
<proteinExistence type="predicted"/>
<evidence type="ECO:0000313" key="1">
    <source>
        <dbReference type="EMBL" id="AQK76383.1"/>
    </source>
</evidence>
<sequence length="62" mass="7113">MYALQTHWSCILCSFVGGEIIGISRGLAHPCSFFFFWLILADLAFFHFSFSSLQYPNYRGVV</sequence>
<reference evidence="1" key="1">
    <citation type="submission" date="2015-12" db="EMBL/GenBank/DDBJ databases">
        <title>Update maize B73 reference genome by single molecule sequencing technologies.</title>
        <authorList>
            <consortium name="Maize Genome Sequencing Project"/>
            <person name="Ware D."/>
        </authorList>
    </citation>
    <scope>NUCLEOTIDE SEQUENCE</scope>
    <source>
        <tissue evidence="1">Seedling</tissue>
    </source>
</reference>
<accession>A0A1D6HQ33</accession>
<dbReference type="AlphaFoldDB" id="A0A1D6HQ33"/>
<name>A0A1D6HQ33_MAIZE</name>
<organism evidence="1">
    <name type="scientific">Zea mays</name>
    <name type="common">Maize</name>
    <dbReference type="NCBI Taxonomy" id="4577"/>
    <lineage>
        <taxon>Eukaryota</taxon>
        <taxon>Viridiplantae</taxon>
        <taxon>Streptophyta</taxon>
        <taxon>Embryophyta</taxon>
        <taxon>Tracheophyta</taxon>
        <taxon>Spermatophyta</taxon>
        <taxon>Magnoliopsida</taxon>
        <taxon>Liliopsida</taxon>
        <taxon>Poales</taxon>
        <taxon>Poaceae</taxon>
        <taxon>PACMAD clade</taxon>
        <taxon>Panicoideae</taxon>
        <taxon>Andropogonodae</taxon>
        <taxon>Andropogoneae</taxon>
        <taxon>Tripsacinae</taxon>
        <taxon>Zea</taxon>
    </lineage>
</organism>
<gene>
    <name evidence="1" type="ORF">ZEAMMB73_Zm00001d018526</name>
</gene>